<name>A0AAQ3Q7E9_9LILI</name>
<feature type="compositionally biased region" description="Basic and acidic residues" evidence="1">
    <location>
        <begin position="68"/>
        <end position="77"/>
    </location>
</feature>
<dbReference type="AlphaFoldDB" id="A0AAQ3Q7E9"/>
<evidence type="ECO:0000313" key="2">
    <source>
        <dbReference type="EMBL" id="WOK98604.1"/>
    </source>
</evidence>
<organism evidence="2 3">
    <name type="scientific">Canna indica</name>
    <name type="common">Indian-shot</name>
    <dbReference type="NCBI Taxonomy" id="4628"/>
    <lineage>
        <taxon>Eukaryota</taxon>
        <taxon>Viridiplantae</taxon>
        <taxon>Streptophyta</taxon>
        <taxon>Embryophyta</taxon>
        <taxon>Tracheophyta</taxon>
        <taxon>Spermatophyta</taxon>
        <taxon>Magnoliopsida</taxon>
        <taxon>Liliopsida</taxon>
        <taxon>Zingiberales</taxon>
        <taxon>Cannaceae</taxon>
        <taxon>Canna</taxon>
    </lineage>
</organism>
<proteinExistence type="predicted"/>
<keyword evidence="3" id="KW-1185">Reference proteome</keyword>
<gene>
    <name evidence="2" type="ORF">Cni_G07316</name>
</gene>
<accession>A0AAQ3Q7E9</accession>
<protein>
    <submittedName>
        <fullName evidence="2">Uncharacterized protein</fullName>
    </submittedName>
</protein>
<reference evidence="2 3" key="1">
    <citation type="submission" date="2023-10" db="EMBL/GenBank/DDBJ databases">
        <title>Chromosome-scale genome assembly provides insights into flower coloration mechanisms of Canna indica.</title>
        <authorList>
            <person name="Li C."/>
        </authorList>
    </citation>
    <scope>NUCLEOTIDE SEQUENCE [LARGE SCALE GENOMIC DNA]</scope>
    <source>
        <tissue evidence="2">Flower</tissue>
    </source>
</reference>
<evidence type="ECO:0000256" key="1">
    <source>
        <dbReference type="SAM" id="MobiDB-lite"/>
    </source>
</evidence>
<evidence type="ECO:0000313" key="3">
    <source>
        <dbReference type="Proteomes" id="UP001327560"/>
    </source>
</evidence>
<feature type="region of interest" description="Disordered" evidence="1">
    <location>
        <begin position="67"/>
        <end position="91"/>
    </location>
</feature>
<sequence length="110" mass="12497">MMPEECSSEFVRAKCTFGVNGENYMSDFFMGDWPHEPVVIVSRNLFLYAMKVSIDITQAYGVKKKRFPPHDSVDGQPKRHSPTDAASVGHPHGKRRYKLWALDSILLLAL</sequence>
<dbReference type="Proteomes" id="UP001327560">
    <property type="component" value="Chromosome 2"/>
</dbReference>
<dbReference type="EMBL" id="CP136891">
    <property type="protein sequence ID" value="WOK98604.1"/>
    <property type="molecule type" value="Genomic_DNA"/>
</dbReference>